<evidence type="ECO:0000313" key="4">
    <source>
        <dbReference type="Proteomes" id="UP000053237"/>
    </source>
</evidence>
<organism evidence="3 4">
    <name type="scientific">Albugo candida</name>
    <dbReference type="NCBI Taxonomy" id="65357"/>
    <lineage>
        <taxon>Eukaryota</taxon>
        <taxon>Sar</taxon>
        <taxon>Stramenopiles</taxon>
        <taxon>Oomycota</taxon>
        <taxon>Peronosporomycetes</taxon>
        <taxon>Albuginales</taxon>
        <taxon>Albuginaceae</taxon>
        <taxon>Albugo</taxon>
    </lineage>
</organism>
<evidence type="ECO:0000256" key="1">
    <source>
        <dbReference type="ARBA" id="ARBA00009884"/>
    </source>
</evidence>
<feature type="region of interest" description="Disordered" evidence="2">
    <location>
        <begin position="628"/>
        <end position="659"/>
    </location>
</feature>
<dbReference type="InterPro" id="IPR027482">
    <property type="entry name" value="Sec1-like_dom2"/>
</dbReference>
<sequence>MVLDLRAQIVHHVAELAHCIKGNVVAVDDGALESLRWSGSLSILLKDFEVPSILSISDLESCQSREELVQLIAPCKSSSHFVMERAENGKNDARDTLVLLISDYLWDYRNLMEKLVNWDVIQILVCSTLSEETHICCTKYGRECSAINFNKLTEEILSSNSKQFDPAANSCVKSTASNTAELNDEWEWGEEKEKIIKQSERPLHIVHTPLHYSPILSNNSKTISPSLFVLSNAQCASAFSLLLSHIQKNPANLYKHVREVPPQSIPFEARSAWKHVAYTLKDIFHNMNLQVQDRIFAIGSTSVKIGHTLLQNLSTKSANKTSIPIEASLILMDRIMDLATPCSFDETLLDALLRKIPQTPSCSTTTSNISVPLRKPNLVEVYPLAGADPQPTEIAHSDHLYKISSFVSDLDWKGGATLCHPSSDHACTVLRALAFMSPKLALRELDRRLQIVERQLQLPPCKMFKNKKEVRGRDVVLRRLGNILRADRSARSKYSALIEIGMLVLETLERLDLDASIWSECRDRTKRHDQLRQKHATEWILPEIIDWVQRQLTASPQRTQSLKLSYILSLLIHAFALSSDVVLEDHTLQMLRTMLVNLVLKTLYTEPDAISSCFPDLYQQLQTTPTTKVSKQRSASKEDDWDWEDGTFDDANGEDDNNNEAASVSAVSLYVEKLVEIFKVAEIAQVHADSADFVSTLSNSMTNSLPTHSLVAQLVAWMYDPTNHSFRGIEHIVDASEQLTRAGIDLLRSGFSRFGFTSSPDASKCSLSSSAQHQLQSGRVIVIFVVGGITLKEVMEIQRIIELKQNCKDWEIVIGSTTITNGEILLRQIFGKNWSGTRA</sequence>
<dbReference type="InterPro" id="IPR001619">
    <property type="entry name" value="Sec1-like"/>
</dbReference>
<dbReference type="Gene3D" id="3.40.50.1910">
    <property type="match status" value="1"/>
</dbReference>
<comment type="similarity">
    <text evidence="1">Belongs to the STXBP/unc-18/SEC1 family.</text>
</comment>
<proteinExistence type="inferred from homology"/>
<dbReference type="AlphaFoldDB" id="A0A024GLM4"/>
<dbReference type="EMBL" id="CAIX01000157">
    <property type="protein sequence ID" value="CCI47242.1"/>
    <property type="molecule type" value="Genomic_DNA"/>
</dbReference>
<dbReference type="InParanoid" id="A0A024GLM4"/>
<protein>
    <recommendedName>
        <fullName evidence="5">Sec1 family domain-containing protein</fullName>
    </recommendedName>
</protein>
<evidence type="ECO:0000313" key="3">
    <source>
        <dbReference type="EMBL" id="CCI47242.1"/>
    </source>
</evidence>
<reference evidence="3 4" key="1">
    <citation type="submission" date="2012-05" db="EMBL/GenBank/DDBJ databases">
        <title>Recombination and specialization in a pathogen metapopulation.</title>
        <authorList>
            <person name="Gardiner A."/>
            <person name="Kemen E."/>
            <person name="Schultz-Larsen T."/>
            <person name="MacLean D."/>
            <person name="Van Oosterhout C."/>
            <person name="Jones J.D.G."/>
        </authorList>
    </citation>
    <scope>NUCLEOTIDE SEQUENCE [LARGE SCALE GENOMIC DNA]</scope>
    <source>
        <strain evidence="3 4">Ac Nc2</strain>
    </source>
</reference>
<dbReference type="OrthoDB" id="549905at2759"/>
<dbReference type="Proteomes" id="UP000053237">
    <property type="component" value="Unassembled WGS sequence"/>
</dbReference>
<feature type="compositionally biased region" description="Acidic residues" evidence="2">
    <location>
        <begin position="639"/>
        <end position="658"/>
    </location>
</feature>
<gene>
    <name evidence="3" type="ORF">BN9_082200</name>
</gene>
<dbReference type="InterPro" id="IPR036045">
    <property type="entry name" value="Sec1-like_sf"/>
</dbReference>
<dbReference type="GO" id="GO:0016192">
    <property type="term" value="P:vesicle-mediated transport"/>
    <property type="evidence" value="ECO:0007669"/>
    <property type="project" value="InterPro"/>
</dbReference>
<dbReference type="SUPFAM" id="SSF56815">
    <property type="entry name" value="Sec1/munc18-like (SM) proteins"/>
    <property type="match status" value="1"/>
</dbReference>
<dbReference type="Pfam" id="PF00995">
    <property type="entry name" value="Sec1"/>
    <property type="match status" value="1"/>
</dbReference>
<dbReference type="PANTHER" id="PTHR11679">
    <property type="entry name" value="VESICLE PROTEIN SORTING-ASSOCIATED"/>
    <property type="match status" value="1"/>
</dbReference>
<name>A0A024GLM4_9STRA</name>
<evidence type="ECO:0008006" key="5">
    <source>
        <dbReference type="Google" id="ProtNLM"/>
    </source>
</evidence>
<evidence type="ECO:0000256" key="2">
    <source>
        <dbReference type="SAM" id="MobiDB-lite"/>
    </source>
</evidence>
<accession>A0A024GLM4</accession>
<comment type="caution">
    <text evidence="3">The sequence shown here is derived from an EMBL/GenBank/DDBJ whole genome shotgun (WGS) entry which is preliminary data.</text>
</comment>
<keyword evidence="4" id="KW-1185">Reference proteome</keyword>